<organism evidence="9 10">
    <name type="scientific">Oceanispirochaeta crateris</name>
    <dbReference type="NCBI Taxonomy" id="2518645"/>
    <lineage>
        <taxon>Bacteria</taxon>
        <taxon>Pseudomonadati</taxon>
        <taxon>Spirochaetota</taxon>
        <taxon>Spirochaetia</taxon>
        <taxon>Spirochaetales</taxon>
        <taxon>Spirochaetaceae</taxon>
        <taxon>Oceanispirochaeta</taxon>
    </lineage>
</organism>
<dbReference type="RefSeq" id="WP_149487618.1">
    <property type="nucleotide sequence ID" value="NZ_CP036150.1"/>
</dbReference>
<evidence type="ECO:0000256" key="2">
    <source>
        <dbReference type="ARBA" id="ARBA00022679"/>
    </source>
</evidence>
<sequence length="477" mass="53113">MKKYIAVDLGASNGRVIVGNLEGFEVTNRFPTWNIRLGDSVFWDILAIFNEIKKGIKEAVRLYPNDVVSIGIDTWGVDYGLLDKNGNLIGNPYMYRDSRTDKAMEEVFKVVPREEIYERTGIQFAQFNTLYQLWAMKRDSPELLDAAKHYLSVPDLLSYWLTGVMKNEFTHASTTQLMNPYKKDWDKELMAKLGIPSDIFEEIVPSGSVIGTLSPHIAEELNAPAGLKVVAVGAHDTASAVAAVPVENGKDNLFLSSGTWSLLGVESDSPVINEKTYGHDLTNEGTVSGTTRLLKNIMGMWILQESKRFWDENGEKYSWDELSDMARANGPVQWHLNPNDQSFFAPSSIDDPMPERIRKFCVKNGWNEPKSIGEYVRGIFQGLAETYAATIDALEEITGKKYGELYIVGGGCRDALLCELTAEISNRTVMAGPGEATALGNIMIQILASGEISSIQQGRDLVRKTQDIKEYKPQTVN</sequence>
<evidence type="ECO:0000256" key="4">
    <source>
        <dbReference type="ARBA" id="ARBA00022777"/>
    </source>
</evidence>
<dbReference type="InterPro" id="IPR050406">
    <property type="entry name" value="FGGY_Carb_Kinase"/>
</dbReference>
<keyword evidence="2" id="KW-0808">Transferase</keyword>
<dbReference type="InterPro" id="IPR043129">
    <property type="entry name" value="ATPase_NBD"/>
</dbReference>
<dbReference type="PIRSF" id="PIRSF000538">
    <property type="entry name" value="GlpK"/>
    <property type="match status" value="1"/>
</dbReference>
<dbReference type="Pfam" id="PF00370">
    <property type="entry name" value="FGGY_N"/>
    <property type="match status" value="1"/>
</dbReference>
<comment type="similarity">
    <text evidence="1">Belongs to the FGGY kinase family.</text>
</comment>
<dbReference type="GO" id="GO:0008993">
    <property type="term" value="F:rhamnulokinase activity"/>
    <property type="evidence" value="ECO:0007669"/>
    <property type="project" value="InterPro"/>
</dbReference>
<dbReference type="InterPro" id="IPR013449">
    <property type="entry name" value="Rhamnulokinase"/>
</dbReference>
<accession>A0A5C1QSC8</accession>
<keyword evidence="10" id="KW-1185">Reference proteome</keyword>
<dbReference type="KEGG" id="ock:EXM22_16725"/>
<dbReference type="SUPFAM" id="SSF53067">
    <property type="entry name" value="Actin-like ATPase domain"/>
    <property type="match status" value="2"/>
</dbReference>
<dbReference type="GO" id="GO:0019301">
    <property type="term" value="P:rhamnose catabolic process"/>
    <property type="evidence" value="ECO:0007669"/>
    <property type="project" value="InterPro"/>
</dbReference>
<dbReference type="GO" id="GO:0005524">
    <property type="term" value="F:ATP binding"/>
    <property type="evidence" value="ECO:0007669"/>
    <property type="project" value="UniProtKB-KW"/>
</dbReference>
<reference evidence="9 10" key="1">
    <citation type="submission" date="2019-02" db="EMBL/GenBank/DDBJ databases">
        <title>Complete Genome Sequence and Methylome Analysis of free living Spirochaetas.</title>
        <authorList>
            <person name="Fomenkov A."/>
            <person name="Dubinina G."/>
            <person name="Leshcheva N."/>
            <person name="Mikheeva N."/>
            <person name="Grabovich M."/>
            <person name="Vincze T."/>
            <person name="Roberts R.J."/>
        </authorList>
    </citation>
    <scope>NUCLEOTIDE SEQUENCE [LARGE SCALE GENOMIC DNA]</scope>
    <source>
        <strain evidence="9 10">K2</strain>
    </source>
</reference>
<evidence type="ECO:0000259" key="7">
    <source>
        <dbReference type="Pfam" id="PF00370"/>
    </source>
</evidence>
<dbReference type="InterPro" id="IPR018485">
    <property type="entry name" value="FGGY_C"/>
</dbReference>
<evidence type="ECO:0000313" key="9">
    <source>
        <dbReference type="EMBL" id="QEN09544.1"/>
    </source>
</evidence>
<evidence type="ECO:0000313" key="10">
    <source>
        <dbReference type="Proteomes" id="UP000324209"/>
    </source>
</evidence>
<evidence type="ECO:0000256" key="6">
    <source>
        <dbReference type="ARBA" id="ARBA00023308"/>
    </source>
</evidence>
<evidence type="ECO:0000256" key="1">
    <source>
        <dbReference type="ARBA" id="ARBA00009156"/>
    </source>
</evidence>
<dbReference type="EMBL" id="CP036150">
    <property type="protein sequence ID" value="QEN09544.1"/>
    <property type="molecule type" value="Genomic_DNA"/>
</dbReference>
<dbReference type="OrthoDB" id="9761504at2"/>
<evidence type="ECO:0000256" key="3">
    <source>
        <dbReference type="ARBA" id="ARBA00022741"/>
    </source>
</evidence>
<proteinExistence type="inferred from homology"/>
<protein>
    <submittedName>
        <fullName evidence="9">Rhamnulokinase</fullName>
    </submittedName>
</protein>
<keyword evidence="3" id="KW-0547">Nucleotide-binding</keyword>
<gene>
    <name evidence="9" type="ORF">EXM22_16725</name>
</gene>
<dbReference type="PANTHER" id="PTHR43095:SF2">
    <property type="entry name" value="GLUCONOKINASE"/>
    <property type="match status" value="1"/>
</dbReference>
<name>A0A5C1QSC8_9SPIO</name>
<dbReference type="Pfam" id="PF02782">
    <property type="entry name" value="FGGY_C"/>
    <property type="match status" value="1"/>
</dbReference>
<dbReference type="CDD" id="cd07771">
    <property type="entry name" value="ASKHA_NBD_FGGY_RhaB-like"/>
    <property type="match status" value="1"/>
</dbReference>
<dbReference type="PANTHER" id="PTHR43095">
    <property type="entry name" value="SUGAR KINASE"/>
    <property type="match status" value="1"/>
</dbReference>
<dbReference type="Gene3D" id="3.30.420.40">
    <property type="match status" value="2"/>
</dbReference>
<dbReference type="InterPro" id="IPR000577">
    <property type="entry name" value="Carb_kinase_FGGY"/>
</dbReference>
<dbReference type="InterPro" id="IPR018484">
    <property type="entry name" value="FGGY_N"/>
</dbReference>
<keyword evidence="5" id="KW-0067">ATP-binding</keyword>
<feature type="domain" description="Carbohydrate kinase FGGY N-terminal" evidence="7">
    <location>
        <begin position="4"/>
        <end position="241"/>
    </location>
</feature>
<evidence type="ECO:0000256" key="5">
    <source>
        <dbReference type="ARBA" id="ARBA00022840"/>
    </source>
</evidence>
<keyword evidence="4 9" id="KW-0418">Kinase</keyword>
<feature type="domain" description="Carbohydrate kinase FGGY C-terminal" evidence="8">
    <location>
        <begin position="254"/>
        <end position="448"/>
    </location>
</feature>
<evidence type="ECO:0000259" key="8">
    <source>
        <dbReference type="Pfam" id="PF02782"/>
    </source>
</evidence>
<keyword evidence="6" id="KW-0684">Rhamnose metabolism</keyword>
<dbReference type="AlphaFoldDB" id="A0A5C1QSC8"/>
<dbReference type="Proteomes" id="UP000324209">
    <property type="component" value="Chromosome"/>
</dbReference>